<reference evidence="3 4" key="1">
    <citation type="submission" date="2015-09" db="EMBL/GenBank/DDBJ databases">
        <title>Draft genome of a European isolate of the apple canker pathogen Neonectria ditissima.</title>
        <authorList>
            <person name="Gomez-Cortecero A."/>
            <person name="Harrison R.J."/>
            <person name="Armitage A.D."/>
        </authorList>
    </citation>
    <scope>NUCLEOTIDE SEQUENCE [LARGE SCALE GENOMIC DNA]</scope>
    <source>
        <strain evidence="3 4">R09/05</strain>
    </source>
</reference>
<dbReference type="Pfam" id="PF20516">
    <property type="entry name" value="PDDEXK_12"/>
    <property type="match status" value="1"/>
</dbReference>
<organism evidence="3 4">
    <name type="scientific">Neonectria ditissima</name>
    <dbReference type="NCBI Taxonomy" id="78410"/>
    <lineage>
        <taxon>Eukaryota</taxon>
        <taxon>Fungi</taxon>
        <taxon>Dikarya</taxon>
        <taxon>Ascomycota</taxon>
        <taxon>Pezizomycotina</taxon>
        <taxon>Sordariomycetes</taxon>
        <taxon>Hypocreomycetidae</taxon>
        <taxon>Hypocreales</taxon>
        <taxon>Nectriaceae</taxon>
        <taxon>Neonectria</taxon>
    </lineage>
</organism>
<keyword evidence="4" id="KW-1185">Reference proteome</keyword>
<feature type="compositionally biased region" description="Low complexity" evidence="1">
    <location>
        <begin position="92"/>
        <end position="112"/>
    </location>
</feature>
<feature type="domain" description="PD-(D/E)XK nuclease-like" evidence="2">
    <location>
        <begin position="166"/>
        <end position="437"/>
    </location>
</feature>
<feature type="compositionally biased region" description="Polar residues" evidence="1">
    <location>
        <begin position="76"/>
        <end position="86"/>
    </location>
</feature>
<gene>
    <name evidence="3" type="ORF">AK830_g7300</name>
</gene>
<dbReference type="Proteomes" id="UP000050424">
    <property type="component" value="Unassembled WGS sequence"/>
</dbReference>
<protein>
    <recommendedName>
        <fullName evidence="2">PD-(D/E)XK nuclease-like domain-containing protein</fullName>
    </recommendedName>
</protein>
<comment type="caution">
    <text evidence="3">The sequence shown here is derived from an EMBL/GenBank/DDBJ whole genome shotgun (WGS) entry which is preliminary data.</text>
</comment>
<evidence type="ECO:0000256" key="1">
    <source>
        <dbReference type="SAM" id="MobiDB-lite"/>
    </source>
</evidence>
<dbReference type="EMBL" id="LKCW01000112">
    <property type="protein sequence ID" value="KPM39251.1"/>
    <property type="molecule type" value="Genomic_DNA"/>
</dbReference>
<evidence type="ECO:0000259" key="2">
    <source>
        <dbReference type="Pfam" id="PF20516"/>
    </source>
</evidence>
<dbReference type="InterPro" id="IPR046797">
    <property type="entry name" value="PDDEXK_12"/>
</dbReference>
<dbReference type="OrthoDB" id="4161186at2759"/>
<feature type="compositionally biased region" description="Polar residues" evidence="1">
    <location>
        <begin position="45"/>
        <end position="56"/>
    </location>
</feature>
<accession>A0A0P7BFW3</accession>
<dbReference type="STRING" id="78410.A0A0P7BFW3"/>
<proteinExistence type="predicted"/>
<dbReference type="AlphaFoldDB" id="A0A0P7BFW3"/>
<sequence>MAQGDVLAHNILEWLHNVSDAPQPQPQPYQNKHPSSLKRRRPLTPESTADMSSSHDGTPRKHKRPTVARDQDVTPRPTQKRIQTADSESDYSVLSASRSQSHSQRSGSQSPRKQLDMLKDYDRGVEIRPIATLKQPSAALRSFREKISLSSMGIGILPPTMKEPIQAHVAQDSSAETVPDFSFSEERHHIGHTPPLEAVLAVLEEALECESRYHGEAQWNAEVHSEILRMALRQPGRPSFSNLINYMTCPTASVVREYLPPFCAPKKIDFCIYIDPANDETISSAEMKSSVAATKSRRPGATVNHTNYVPLSDRPIALSIETKKPGEAWEAALLQLGVWKAAHWNSLEHLCEGQEQDQQEQEQQQDNPDSPRLPFVDFIPGIVIQGHDWLLVLSLREDEKTVLYSKINMGATNSLMGIYKIMHSLQVIRQWATDTYWPCVRQAILAGRETNR</sequence>
<evidence type="ECO:0000313" key="3">
    <source>
        <dbReference type="EMBL" id="KPM39251.1"/>
    </source>
</evidence>
<name>A0A0P7BFW3_9HYPO</name>
<feature type="region of interest" description="Disordered" evidence="1">
    <location>
        <begin position="17"/>
        <end position="115"/>
    </location>
</feature>
<evidence type="ECO:0000313" key="4">
    <source>
        <dbReference type="Proteomes" id="UP000050424"/>
    </source>
</evidence>